<protein>
    <submittedName>
        <fullName evidence="1">Uncharacterized protein</fullName>
    </submittedName>
</protein>
<proteinExistence type="predicted"/>
<dbReference type="Proteomes" id="UP000274695">
    <property type="component" value="Unassembled WGS sequence"/>
</dbReference>
<name>A0ABX9W1N4_9GAMM</name>
<evidence type="ECO:0000313" key="1">
    <source>
        <dbReference type="EMBL" id="RNL58977.1"/>
    </source>
</evidence>
<gene>
    <name evidence="1" type="ORF">D0911_16440</name>
</gene>
<accession>A0ABX9W1N4</accession>
<reference evidence="1 2" key="1">
    <citation type="submission" date="2018-10" db="EMBL/GenBank/DDBJ databases">
        <title>Draft genome sequence of Zhongshania sp. DSW25-10.</title>
        <authorList>
            <person name="Oh J."/>
        </authorList>
    </citation>
    <scope>NUCLEOTIDE SEQUENCE [LARGE SCALE GENOMIC DNA]</scope>
    <source>
        <strain evidence="1 2">DSW25-10</strain>
    </source>
</reference>
<dbReference type="EMBL" id="RHGB01000023">
    <property type="protein sequence ID" value="RNL58977.1"/>
    <property type="molecule type" value="Genomic_DNA"/>
</dbReference>
<dbReference type="RefSeq" id="WP_123183415.1">
    <property type="nucleotide sequence ID" value="NZ_RHGB01000023.1"/>
</dbReference>
<keyword evidence="2" id="KW-1185">Reference proteome</keyword>
<sequence length="214" mass="24028">MEADFFFGQAASVSVDGVPTHSYTSILESLQGVDRAFATPQFNRYLAANLQLVVVTHGTSSPNFYSLLDKIDCSQIGRIEIFPRADGNRNVPVTLGCDLYFPHGILRFLPHWCGWKKERAREIVTSLLVPRHLRVLIDRTLVRSKDGTLAPIYHDLDYDIEIAQAVKPAEYVHLPGFDDSSTWAKYLKVADEVRSTEGSLSTLLNTWGTELEKT</sequence>
<evidence type="ECO:0000313" key="2">
    <source>
        <dbReference type="Proteomes" id="UP000274695"/>
    </source>
</evidence>
<comment type="caution">
    <text evidence="1">The sequence shown here is derived from an EMBL/GenBank/DDBJ whole genome shotgun (WGS) entry which is preliminary data.</text>
</comment>
<organism evidence="1 2">
    <name type="scientific">Zhongshania marina</name>
    <dbReference type="NCBI Taxonomy" id="2304603"/>
    <lineage>
        <taxon>Bacteria</taxon>
        <taxon>Pseudomonadati</taxon>
        <taxon>Pseudomonadota</taxon>
        <taxon>Gammaproteobacteria</taxon>
        <taxon>Cellvibrionales</taxon>
        <taxon>Spongiibacteraceae</taxon>
        <taxon>Zhongshania</taxon>
    </lineage>
</organism>